<dbReference type="EMBL" id="CP041395">
    <property type="protein sequence ID" value="QDM08949.1"/>
    <property type="molecule type" value="Genomic_DNA"/>
</dbReference>
<evidence type="ECO:0000313" key="16">
    <source>
        <dbReference type="Proteomes" id="UP000435985"/>
    </source>
</evidence>
<evidence type="ECO:0000256" key="5">
    <source>
        <dbReference type="ARBA" id="ARBA00023237"/>
    </source>
</evidence>
<dbReference type="InterPro" id="IPR033985">
    <property type="entry name" value="SusD-like_N"/>
</dbReference>
<feature type="chain" id="PRO_5042682009" evidence="6">
    <location>
        <begin position="25"/>
        <end position="519"/>
    </location>
</feature>
<comment type="similarity">
    <text evidence="2">Belongs to the SusD family.</text>
</comment>
<evidence type="ECO:0000259" key="8">
    <source>
        <dbReference type="Pfam" id="PF14322"/>
    </source>
</evidence>
<reference evidence="12" key="5">
    <citation type="submission" date="2022-10" db="EMBL/GenBank/DDBJ databases">
        <title>Human gut microbiome strain richness.</title>
        <authorList>
            <person name="Chen-Liaw A."/>
        </authorList>
    </citation>
    <scope>NUCLEOTIDE SEQUENCE</scope>
    <source>
        <strain evidence="12">BSD2780120875st1_E1_BSD2780120875_150330</strain>
    </source>
</reference>
<evidence type="ECO:0000256" key="4">
    <source>
        <dbReference type="ARBA" id="ARBA00023136"/>
    </source>
</evidence>
<evidence type="ECO:0000313" key="17">
    <source>
        <dbReference type="Proteomes" id="UP000478493"/>
    </source>
</evidence>
<keyword evidence="4" id="KW-0472">Membrane</keyword>
<feature type="domain" description="RagB/SusD" evidence="7">
    <location>
        <begin position="369"/>
        <end position="489"/>
    </location>
</feature>
<dbReference type="EMBL" id="VWFC01000048">
    <property type="protein sequence ID" value="KAB1319540.1"/>
    <property type="molecule type" value="Genomic_DNA"/>
</dbReference>
<dbReference type="Proteomes" id="UP000435985">
    <property type="component" value="Unassembled WGS sequence"/>
</dbReference>
<evidence type="ECO:0000259" key="7">
    <source>
        <dbReference type="Pfam" id="PF07980"/>
    </source>
</evidence>
<evidence type="ECO:0000256" key="2">
    <source>
        <dbReference type="ARBA" id="ARBA00006275"/>
    </source>
</evidence>
<evidence type="ECO:0000313" key="12">
    <source>
        <dbReference type="EMBL" id="MDC2742647.1"/>
    </source>
</evidence>
<dbReference type="SUPFAM" id="SSF48452">
    <property type="entry name" value="TPR-like"/>
    <property type="match status" value="1"/>
</dbReference>
<dbReference type="Proteomes" id="UP000318823">
    <property type="component" value="Chromosome"/>
</dbReference>
<reference evidence="13" key="4">
    <citation type="submission" date="2019-07" db="EMBL/GenBank/DDBJ databases">
        <authorList>
            <person name="Ross B.D."/>
            <person name="Verster A.J."/>
            <person name="Radey M.C."/>
            <person name="Schmidtke D.T."/>
            <person name="Pope C.E."/>
            <person name="Hoffman L.R."/>
            <person name="Hajjar A."/>
            <person name="Peterson S.B."/>
            <person name="Borenstein E."/>
            <person name="Mougous J.D."/>
        </authorList>
    </citation>
    <scope>NUCLEOTIDE SEQUENCE</scope>
    <source>
        <strain evidence="13">3725 D1 iv</strain>
    </source>
</reference>
<name>A0A139LLX7_BACOV</name>
<organism evidence="11 15">
    <name type="scientific">Bacteroides ovatus</name>
    <dbReference type="NCBI Taxonomy" id="28116"/>
    <lineage>
        <taxon>Bacteria</taxon>
        <taxon>Pseudomonadati</taxon>
        <taxon>Bacteroidota</taxon>
        <taxon>Bacteroidia</taxon>
        <taxon>Bacteroidales</taxon>
        <taxon>Bacteroidaceae</taxon>
        <taxon>Bacteroides</taxon>
    </lineage>
</organism>
<dbReference type="EMBL" id="VWFO01000002">
    <property type="protein sequence ID" value="KAA4666538.1"/>
    <property type="molecule type" value="Genomic_DNA"/>
</dbReference>
<evidence type="ECO:0000313" key="10">
    <source>
        <dbReference type="EMBL" id="KAA4666538.1"/>
    </source>
</evidence>
<feature type="signal peptide" evidence="6">
    <location>
        <begin position="1"/>
        <end position="24"/>
    </location>
</feature>
<dbReference type="PROSITE" id="PS51257">
    <property type="entry name" value="PROKAR_LIPOPROTEIN"/>
    <property type="match status" value="1"/>
</dbReference>
<proteinExistence type="inferred from homology"/>
<dbReference type="Proteomes" id="UP000478493">
    <property type="component" value="Unassembled WGS sequence"/>
</dbReference>
<protein>
    <submittedName>
        <fullName evidence="12">RagB/SusD family nutrient uptake outer membrane protein</fullName>
    </submittedName>
</protein>
<dbReference type="Proteomes" id="UP000375690">
    <property type="component" value="Unassembled WGS sequence"/>
</dbReference>
<reference evidence="14" key="1">
    <citation type="journal article" date="2018" name="J. Anim. Genet.">
        <title>Acquired interbacterial defense systems protect against interspecies antagonism in the human gut microbiome.</title>
        <authorList>
            <person name="Ross B.D."/>
            <person name="Verster A.J."/>
            <person name="Radey M.C."/>
            <person name="Schmidtke D.T."/>
            <person name="Pope C.E."/>
            <person name="Hoffman L.R."/>
            <person name="Hajjar A."/>
            <person name="Peterson S.B."/>
            <person name="Borenstein E."/>
            <person name="Mougous J."/>
        </authorList>
    </citation>
    <scope>NUCLEOTIDE SEQUENCE [LARGE SCALE GENOMIC DNA]</scope>
    <source>
        <strain evidence="14">3725 D1 iv</strain>
    </source>
</reference>
<reference evidence="15 16" key="3">
    <citation type="journal article" date="2019" name="Nat. Med.">
        <title>A library of human gut bacterial isolates paired with longitudinal multiomics data enables mechanistic microbiome research.</title>
        <authorList>
            <person name="Poyet M."/>
            <person name="Groussin M."/>
            <person name="Gibbons S.M."/>
            <person name="Avila-Pacheco J."/>
            <person name="Jiang X."/>
            <person name="Kearney S.M."/>
            <person name="Perrotta A.R."/>
            <person name="Berdy B."/>
            <person name="Zhao S."/>
            <person name="Lieberman T.D."/>
            <person name="Swanson P.K."/>
            <person name="Smith M."/>
            <person name="Roesemann S."/>
            <person name="Alexander J.E."/>
            <person name="Rich S.A."/>
            <person name="Livny J."/>
            <person name="Vlamakis H."/>
            <person name="Clish C."/>
            <person name="Bullock K."/>
            <person name="Deik A."/>
            <person name="Scott J."/>
            <person name="Pierce K.A."/>
            <person name="Xavier R.J."/>
            <person name="Alm E.J."/>
        </authorList>
    </citation>
    <scope>NUCLEOTIDE SEQUENCE [LARGE SCALE GENOMIC DNA]</scope>
    <source>
        <strain evidence="10 16">BIOML-A14</strain>
        <strain evidence="11 15">BIOML-A2</strain>
        <strain evidence="9 17">BIOML-A41</strain>
    </source>
</reference>
<evidence type="ECO:0000313" key="11">
    <source>
        <dbReference type="EMBL" id="KAB1319540.1"/>
    </source>
</evidence>
<reference evidence="13" key="2">
    <citation type="journal article" date="2018" name="Nature">
        <title>Human gut bacteria contain acquired interbacterial defence systems.</title>
        <authorList>
            <person name="Ross B.D."/>
            <person name="Verster A.J."/>
            <person name="Radey M.C."/>
            <person name="Schmidtke D.T."/>
            <person name="Pope C.E."/>
            <person name="Hoffman L.R."/>
            <person name="Hajjar A."/>
            <person name="Peterson S.B."/>
            <person name="Borenstein E."/>
            <person name="Mougous J."/>
        </authorList>
    </citation>
    <scope>NUCLEOTIDE SEQUENCE</scope>
    <source>
        <strain evidence="13">3725 D1 iv</strain>
    </source>
</reference>
<dbReference type="InterPro" id="IPR011990">
    <property type="entry name" value="TPR-like_helical_dom_sf"/>
</dbReference>
<dbReference type="AlphaFoldDB" id="A0A139LLX7"/>
<dbReference type="RefSeq" id="WP_004304210.1">
    <property type="nucleotide sequence ID" value="NZ_CAAKNR010000143.1"/>
</dbReference>
<comment type="subcellular location">
    <subcellularLocation>
        <location evidence="1">Cell outer membrane</location>
    </subcellularLocation>
</comment>
<dbReference type="STRING" id="28116.Bovatus_01599"/>
<dbReference type="Pfam" id="PF07980">
    <property type="entry name" value="SusD_RagB"/>
    <property type="match status" value="1"/>
</dbReference>
<dbReference type="Proteomes" id="UP001219389">
    <property type="component" value="Unassembled WGS sequence"/>
</dbReference>
<dbReference type="GO" id="GO:0009279">
    <property type="term" value="C:cell outer membrane"/>
    <property type="evidence" value="ECO:0007669"/>
    <property type="project" value="UniProtKB-SubCell"/>
</dbReference>
<dbReference type="Gene3D" id="1.25.40.390">
    <property type="match status" value="1"/>
</dbReference>
<evidence type="ECO:0000256" key="1">
    <source>
        <dbReference type="ARBA" id="ARBA00004442"/>
    </source>
</evidence>
<keyword evidence="5" id="KW-0998">Cell outer membrane</keyword>
<dbReference type="EMBL" id="VWGP01000027">
    <property type="protein sequence ID" value="KAA4527840.1"/>
    <property type="molecule type" value="Genomic_DNA"/>
</dbReference>
<evidence type="ECO:0000313" key="15">
    <source>
        <dbReference type="Proteomes" id="UP000375690"/>
    </source>
</evidence>
<keyword evidence="3 6" id="KW-0732">Signal</keyword>
<evidence type="ECO:0000256" key="3">
    <source>
        <dbReference type="ARBA" id="ARBA00022729"/>
    </source>
</evidence>
<accession>A0A139LLX7</accession>
<evidence type="ECO:0000313" key="14">
    <source>
        <dbReference type="Proteomes" id="UP000318823"/>
    </source>
</evidence>
<gene>
    <name evidence="13" type="ORF">DYI28_09615</name>
    <name evidence="11" type="ORF">F3B53_24285</name>
    <name evidence="9" type="ORF">F3B85_24150</name>
    <name evidence="10" type="ORF">F3B98_02030</name>
    <name evidence="12" type="ORF">PO382_10465</name>
</gene>
<dbReference type="InterPro" id="IPR012944">
    <property type="entry name" value="SusD_RagB_dom"/>
</dbReference>
<dbReference type="GeneID" id="69480815"/>
<feature type="domain" description="SusD-like N-terminal" evidence="8">
    <location>
        <begin position="23"/>
        <end position="211"/>
    </location>
</feature>
<dbReference type="Pfam" id="PF14322">
    <property type="entry name" value="SusD-like_3"/>
    <property type="match status" value="1"/>
</dbReference>
<sequence length="519" mass="58818">MKKLISHILIALTGMLAVSCNAWLDVTPENAIADDDLFSTGFGYRNALNGIYTNLASDELYGKQLSWGFLSAISQQYNQKAGTISPMYADASELIYNTVDTEPVVTAIWEKGYKVIANLNKLIENIRPTDISLFEYGEEEKNLIYAEALSLRAMMHFDLLRLFAPATATNPSGAYLPYRDKYEAAVVEKCTVTDFIEKVLKDLLEAEDILRKFDTEYHPEAMYASQMYEPTPEWNARYRFNSGSYIDDMGAFFWYRGIRFNYLALLGLKARVCIYAGPAYYKNAETAAKELYNTYYQQKRWIGFTEGENITCNLNSRYTKVSHDILFGLYKKQLATDYEQAVWGSSSSSSTTRLPLANIPSLFASDNTGVYTDYRLTYLIGTTNETQSKYYTLKYNPSVESVVEAMENPMIPVIRFSEICHILAEISSYNGKITEGINYLETVRKARGAERTLSLTVSTREQLDAEILLDIRKEMIGEGGTFYTYKRMNLSTVPDSDEEGEINMTGSYVLPLPTSETTN</sequence>
<evidence type="ECO:0000256" key="6">
    <source>
        <dbReference type="SAM" id="SignalP"/>
    </source>
</evidence>
<evidence type="ECO:0000313" key="13">
    <source>
        <dbReference type="EMBL" id="QDM08949.1"/>
    </source>
</evidence>
<dbReference type="EMBL" id="JAQNZF010000011">
    <property type="protein sequence ID" value="MDC2742647.1"/>
    <property type="molecule type" value="Genomic_DNA"/>
</dbReference>
<evidence type="ECO:0000313" key="9">
    <source>
        <dbReference type="EMBL" id="KAA4527840.1"/>
    </source>
</evidence>